<keyword evidence="3" id="KW-1185">Reference proteome</keyword>
<gene>
    <name evidence="2" type="ORF">ACHAWO_009168</name>
</gene>
<evidence type="ECO:0000256" key="1">
    <source>
        <dbReference type="SAM" id="MobiDB-lite"/>
    </source>
</evidence>
<name>A0ABD3N7U3_9STRA</name>
<dbReference type="EMBL" id="JALLPJ020001276">
    <property type="protein sequence ID" value="KAL3771977.1"/>
    <property type="molecule type" value="Genomic_DNA"/>
</dbReference>
<accession>A0ABD3N7U3</accession>
<organism evidence="2 3">
    <name type="scientific">Cyclotella atomus</name>
    <dbReference type="NCBI Taxonomy" id="382360"/>
    <lineage>
        <taxon>Eukaryota</taxon>
        <taxon>Sar</taxon>
        <taxon>Stramenopiles</taxon>
        <taxon>Ochrophyta</taxon>
        <taxon>Bacillariophyta</taxon>
        <taxon>Coscinodiscophyceae</taxon>
        <taxon>Thalassiosirophycidae</taxon>
        <taxon>Stephanodiscales</taxon>
        <taxon>Stephanodiscaceae</taxon>
        <taxon>Cyclotella</taxon>
    </lineage>
</organism>
<dbReference type="AlphaFoldDB" id="A0ABD3N7U3"/>
<evidence type="ECO:0000313" key="3">
    <source>
        <dbReference type="Proteomes" id="UP001530400"/>
    </source>
</evidence>
<feature type="compositionally biased region" description="Basic and acidic residues" evidence="1">
    <location>
        <begin position="296"/>
        <end position="320"/>
    </location>
</feature>
<protein>
    <submittedName>
        <fullName evidence="2">Uncharacterized protein</fullName>
    </submittedName>
</protein>
<comment type="caution">
    <text evidence="2">The sequence shown here is derived from an EMBL/GenBank/DDBJ whole genome shotgun (WGS) entry which is preliminary data.</text>
</comment>
<proteinExistence type="predicted"/>
<reference evidence="2 3" key="1">
    <citation type="submission" date="2024-10" db="EMBL/GenBank/DDBJ databases">
        <title>Updated reference genomes for cyclostephanoid diatoms.</title>
        <authorList>
            <person name="Roberts W.R."/>
            <person name="Alverson A.J."/>
        </authorList>
    </citation>
    <scope>NUCLEOTIDE SEQUENCE [LARGE SCALE GENOMIC DNA]</scope>
    <source>
        <strain evidence="2 3">AJA010-31</strain>
    </source>
</reference>
<feature type="region of interest" description="Disordered" evidence="1">
    <location>
        <begin position="296"/>
        <end position="347"/>
    </location>
</feature>
<dbReference type="Proteomes" id="UP001530400">
    <property type="component" value="Unassembled WGS sequence"/>
</dbReference>
<evidence type="ECO:0000313" key="2">
    <source>
        <dbReference type="EMBL" id="KAL3771977.1"/>
    </source>
</evidence>
<sequence>MAPPDQIDFSVEARLSAPFAGNNTHGDASPYTGVLRSTFRFNSVSFETKMPSKCNTETEAKPSAGGIIYKSKHDGKWYRMELNRSSWKFQSYGELIPLAILEGEDEADKKKARQQNVDFTNAMARARKKQKDEMKNDKEYREKSEEDNARITAVLQATLRKYRFKEGEDALWFFDSKLNEYALPKANEHLGFCYQDQRNNVLLDTETGHAFHLNDIGLGRKIHCELIHQWNVPNDNQSVKGESAMIDWANKHLPFGVVLNQTKKGRVAFISTILPRKLEELKETFKIYPGLNRLMKPSEQKEAERRGSGSKPRREGKQEIKINWMKSAGLNNDSKQPAKKMRAVKPAAPTKTRSVKAILGRSIWIDYRLSWSEIGL</sequence>